<evidence type="ECO:0000256" key="6">
    <source>
        <dbReference type="RuleBase" id="RU003560"/>
    </source>
</evidence>
<dbReference type="InterPro" id="IPR015422">
    <property type="entry name" value="PyrdxlP-dep_Trfase_small"/>
</dbReference>
<protein>
    <submittedName>
        <fullName evidence="7">Omega-amino acid--pyruvate aminotransferase</fullName>
        <ecNumber evidence="7">2.6.1.18</ecNumber>
    </submittedName>
</protein>
<dbReference type="GO" id="GO:0009102">
    <property type="term" value="P:biotin biosynthetic process"/>
    <property type="evidence" value="ECO:0007669"/>
    <property type="project" value="TreeGrafter"/>
</dbReference>
<keyword evidence="4 7" id="KW-0808">Transferase</keyword>
<keyword evidence="8" id="KW-1185">Reference proteome</keyword>
<comment type="cofactor">
    <cofactor evidence="1">
        <name>pyridoxal 5'-phosphate</name>
        <dbReference type="ChEBI" id="CHEBI:597326"/>
    </cofactor>
</comment>
<evidence type="ECO:0000256" key="5">
    <source>
        <dbReference type="ARBA" id="ARBA00022898"/>
    </source>
</evidence>
<dbReference type="GO" id="GO:0016223">
    <property type="term" value="F:beta-alanine:pyruvate transaminase activity"/>
    <property type="evidence" value="ECO:0007669"/>
    <property type="project" value="UniProtKB-EC"/>
</dbReference>
<dbReference type="InterPro" id="IPR015424">
    <property type="entry name" value="PyrdxlP-dep_Trfase"/>
</dbReference>
<evidence type="ECO:0000313" key="7">
    <source>
        <dbReference type="EMBL" id="KWT71934.1"/>
    </source>
</evidence>
<proteinExistence type="inferred from homology"/>
<dbReference type="AlphaFoldDB" id="A0A109BNB8"/>
<dbReference type="PATRIC" id="fig|121290.4.peg.2864"/>
<organism evidence="7 8">
    <name type="scientific">Hyphomicrobium sulfonivorans</name>
    <dbReference type="NCBI Taxonomy" id="121290"/>
    <lineage>
        <taxon>Bacteria</taxon>
        <taxon>Pseudomonadati</taxon>
        <taxon>Pseudomonadota</taxon>
        <taxon>Alphaproteobacteria</taxon>
        <taxon>Hyphomicrobiales</taxon>
        <taxon>Hyphomicrobiaceae</taxon>
        <taxon>Hyphomicrobium</taxon>
    </lineage>
</organism>
<dbReference type="InterPro" id="IPR049704">
    <property type="entry name" value="Aminotrans_3_PPA_site"/>
</dbReference>
<dbReference type="PANTHER" id="PTHR42684">
    <property type="entry name" value="ADENOSYLMETHIONINE-8-AMINO-7-OXONONANOATE AMINOTRANSFERASE"/>
    <property type="match status" value="1"/>
</dbReference>
<dbReference type="CDD" id="cd00610">
    <property type="entry name" value="OAT_like"/>
    <property type="match status" value="1"/>
</dbReference>
<dbReference type="EC" id="2.6.1.18" evidence="7"/>
<evidence type="ECO:0000256" key="1">
    <source>
        <dbReference type="ARBA" id="ARBA00001933"/>
    </source>
</evidence>
<dbReference type="Gene3D" id="3.90.1150.10">
    <property type="entry name" value="Aspartate Aminotransferase, domain 1"/>
    <property type="match status" value="1"/>
</dbReference>
<keyword evidence="3 7" id="KW-0032">Aminotransferase</keyword>
<dbReference type="InterPro" id="IPR015421">
    <property type="entry name" value="PyrdxlP-dep_Trfase_major"/>
</dbReference>
<name>A0A109BNB8_HYPSL</name>
<evidence type="ECO:0000256" key="3">
    <source>
        <dbReference type="ARBA" id="ARBA00022576"/>
    </source>
</evidence>
<keyword evidence="5 6" id="KW-0663">Pyridoxal phosphate</keyword>
<dbReference type="Pfam" id="PF00202">
    <property type="entry name" value="Aminotran_3"/>
    <property type="match status" value="1"/>
</dbReference>
<accession>A0A109BNB8</accession>
<dbReference type="InterPro" id="IPR005814">
    <property type="entry name" value="Aminotrans_3"/>
</dbReference>
<dbReference type="FunFam" id="3.40.640.10:FF:000014">
    <property type="entry name" value="Adenosylmethionine-8-amino-7-oxononanoate aminotransferase, probable"/>
    <property type="match status" value="1"/>
</dbReference>
<keyword evidence="7" id="KW-0670">Pyruvate</keyword>
<evidence type="ECO:0000256" key="2">
    <source>
        <dbReference type="ARBA" id="ARBA00008954"/>
    </source>
</evidence>
<dbReference type="STRING" id="121290.APY04_0217"/>
<sequence>MSNAMSSLQTNDLDAFWMPFTANRSFKQAPRLFVEASGMYYTTADGRRVMDGTSGLWCVNAGHCRPEIVEAIRKQAGELDFAGTFQMGHPKAFECASRLVNIAPPGFDHVFFGNSGSEAVDSALKIALGYHRARGNGGKTRLIGRERGYHGSNVGGTAVGGIGANRKMFGPLLAGVDHLRHTHDHDRNAFSRGQPVHGADLADDLERLITLHDASTIAAVIVEPVACSVGVYVPPQGYLQRLAAICAKHDILLIFDEVITAFGRLGAPFAADYFGVTPDIITSAKGLTNGAVPMGAVFVRGEIYDAFMQGPESAIELFHGYTYSGHPLACAAAIATMDVLQAEGLLTRASELASYWEERVHSLVGLPHVLDIRNIGLIGAIEFEPIADAPGRRAHARFLEAFRRGILVRATGDVIALAPPLIISKDEIDHLIGTLGEVLQSVAD</sequence>
<dbReference type="RefSeq" id="WP_068459022.1">
    <property type="nucleotide sequence ID" value="NZ_LMTR01000015.1"/>
</dbReference>
<comment type="caution">
    <text evidence="7">The sequence shown here is derived from an EMBL/GenBank/DDBJ whole genome shotgun (WGS) entry which is preliminary data.</text>
</comment>
<dbReference type="GO" id="GO:0004015">
    <property type="term" value="F:adenosylmethionine-8-amino-7-oxononanoate transaminase activity"/>
    <property type="evidence" value="ECO:0007669"/>
    <property type="project" value="TreeGrafter"/>
</dbReference>
<comment type="similarity">
    <text evidence="2 6">Belongs to the class-III pyridoxal-phosphate-dependent aminotransferase family.</text>
</comment>
<dbReference type="Proteomes" id="UP000059074">
    <property type="component" value="Unassembled WGS sequence"/>
</dbReference>
<evidence type="ECO:0000313" key="8">
    <source>
        <dbReference type="Proteomes" id="UP000059074"/>
    </source>
</evidence>
<gene>
    <name evidence="7" type="ORF">APY04_0217</name>
</gene>
<dbReference type="PANTHER" id="PTHR42684:SF1">
    <property type="entry name" value="BETA-ALANINE--PYRUVATE AMINOTRANSFERASE"/>
    <property type="match status" value="1"/>
</dbReference>
<dbReference type="PIRSF" id="PIRSF000521">
    <property type="entry name" value="Transaminase_4ab_Lys_Orn"/>
    <property type="match status" value="1"/>
</dbReference>
<dbReference type="PROSITE" id="PS00600">
    <property type="entry name" value="AA_TRANSFER_CLASS_3"/>
    <property type="match status" value="1"/>
</dbReference>
<dbReference type="GO" id="GO:0030170">
    <property type="term" value="F:pyridoxal phosphate binding"/>
    <property type="evidence" value="ECO:0007669"/>
    <property type="project" value="InterPro"/>
</dbReference>
<dbReference type="SUPFAM" id="SSF53383">
    <property type="entry name" value="PLP-dependent transferases"/>
    <property type="match status" value="1"/>
</dbReference>
<evidence type="ECO:0000256" key="4">
    <source>
        <dbReference type="ARBA" id="ARBA00022679"/>
    </source>
</evidence>
<dbReference type="Gene3D" id="3.40.640.10">
    <property type="entry name" value="Type I PLP-dependent aspartate aminotransferase-like (Major domain)"/>
    <property type="match status" value="1"/>
</dbReference>
<dbReference type="OrthoDB" id="5288905at2"/>
<reference evidence="7 8" key="1">
    <citation type="submission" date="2015-10" db="EMBL/GenBank/DDBJ databases">
        <title>Transcriptomic analysis of a linuron degrading triple-species bacterial consortium.</title>
        <authorList>
            <person name="Albers P."/>
        </authorList>
    </citation>
    <scope>NUCLEOTIDE SEQUENCE [LARGE SCALE GENOMIC DNA]</scope>
    <source>
        <strain evidence="7 8">WDL6</strain>
    </source>
</reference>
<dbReference type="EMBL" id="LMTR01000015">
    <property type="protein sequence ID" value="KWT71934.1"/>
    <property type="molecule type" value="Genomic_DNA"/>
</dbReference>